<organism evidence="5 6">
    <name type="scientific">Serinicoccus chungangensis</name>
    <dbReference type="NCBI Taxonomy" id="767452"/>
    <lineage>
        <taxon>Bacteria</taxon>
        <taxon>Bacillati</taxon>
        <taxon>Actinomycetota</taxon>
        <taxon>Actinomycetes</taxon>
        <taxon>Micrococcales</taxon>
        <taxon>Ornithinimicrobiaceae</taxon>
        <taxon>Serinicoccus</taxon>
    </lineage>
</organism>
<comment type="caution">
    <text evidence="5">The sequence shown here is derived from an EMBL/GenBank/DDBJ whole genome shotgun (WGS) entry which is preliminary data.</text>
</comment>
<dbReference type="RefSeq" id="WP_058890964.1">
    <property type="nucleotide sequence ID" value="NZ_LQBL01000025.1"/>
</dbReference>
<feature type="domain" description="Methyltransferase" evidence="4">
    <location>
        <begin position="71"/>
        <end position="160"/>
    </location>
</feature>
<evidence type="ECO:0000256" key="1">
    <source>
        <dbReference type="ARBA" id="ARBA00022603"/>
    </source>
</evidence>
<dbReference type="AlphaFoldDB" id="A0A0W8I7T8"/>
<reference evidence="5 6" key="1">
    <citation type="submission" date="2015-12" db="EMBL/GenBank/DDBJ databases">
        <title>Serinicoccus chungangenesis strain CD08_5 genome sequencing and assembly.</title>
        <authorList>
            <person name="Chander A.M."/>
            <person name="Kaur G."/>
            <person name="Nair G.R."/>
            <person name="Dhawan D.K."/>
            <person name="Kochhar R.K."/>
            <person name="Mayilraj S."/>
            <person name="Bhadada S.K."/>
        </authorList>
    </citation>
    <scope>NUCLEOTIDE SEQUENCE [LARGE SCALE GENOMIC DNA]</scope>
    <source>
        <strain evidence="5 6">CD08_5</strain>
    </source>
</reference>
<dbReference type="OrthoDB" id="9805171at2"/>
<evidence type="ECO:0000259" key="4">
    <source>
        <dbReference type="Pfam" id="PF13649"/>
    </source>
</evidence>
<dbReference type="InterPro" id="IPR029063">
    <property type="entry name" value="SAM-dependent_MTases_sf"/>
</dbReference>
<name>A0A0W8I7T8_9MICO</name>
<dbReference type="Proteomes" id="UP000054837">
    <property type="component" value="Unassembled WGS sequence"/>
</dbReference>
<keyword evidence="2" id="KW-0808">Transferase</keyword>
<dbReference type="GO" id="GO:0008168">
    <property type="term" value="F:methyltransferase activity"/>
    <property type="evidence" value="ECO:0007669"/>
    <property type="project" value="UniProtKB-KW"/>
</dbReference>
<evidence type="ECO:0000313" key="6">
    <source>
        <dbReference type="Proteomes" id="UP000054837"/>
    </source>
</evidence>
<dbReference type="SUPFAM" id="SSF53335">
    <property type="entry name" value="S-adenosyl-L-methionine-dependent methyltransferases"/>
    <property type="match status" value="1"/>
</dbReference>
<dbReference type="GO" id="GO:0032259">
    <property type="term" value="P:methylation"/>
    <property type="evidence" value="ECO:0007669"/>
    <property type="project" value="UniProtKB-KW"/>
</dbReference>
<dbReference type="PANTHER" id="PTHR43464">
    <property type="entry name" value="METHYLTRANSFERASE"/>
    <property type="match status" value="1"/>
</dbReference>
<evidence type="ECO:0000256" key="2">
    <source>
        <dbReference type="ARBA" id="ARBA00022679"/>
    </source>
</evidence>
<dbReference type="InterPro" id="IPR041698">
    <property type="entry name" value="Methyltransf_25"/>
</dbReference>
<accession>A0A0W8I7T8</accession>
<dbReference type="CDD" id="cd02440">
    <property type="entry name" value="AdoMet_MTases"/>
    <property type="match status" value="1"/>
</dbReference>
<dbReference type="PANTHER" id="PTHR43464:SF19">
    <property type="entry name" value="UBIQUINONE BIOSYNTHESIS O-METHYLTRANSFERASE, MITOCHONDRIAL"/>
    <property type="match status" value="1"/>
</dbReference>
<gene>
    <name evidence="5" type="ORF">AVL62_16325</name>
</gene>
<dbReference type="Gene3D" id="3.40.50.150">
    <property type="entry name" value="Vaccinia Virus protein VP39"/>
    <property type="match status" value="1"/>
</dbReference>
<keyword evidence="3" id="KW-0949">S-adenosyl-L-methionine</keyword>
<protein>
    <recommendedName>
        <fullName evidence="4">Methyltransferase domain-containing protein</fullName>
    </recommendedName>
</protein>
<dbReference type="STRING" id="767452.AVL62_16325"/>
<dbReference type="Pfam" id="PF13649">
    <property type="entry name" value="Methyltransf_25"/>
    <property type="match status" value="1"/>
</dbReference>
<proteinExistence type="predicted"/>
<evidence type="ECO:0000313" key="5">
    <source>
        <dbReference type="EMBL" id="KUG54785.1"/>
    </source>
</evidence>
<evidence type="ECO:0000256" key="3">
    <source>
        <dbReference type="ARBA" id="ARBA00022691"/>
    </source>
</evidence>
<keyword evidence="6" id="KW-1185">Reference proteome</keyword>
<dbReference type="EMBL" id="LQBL01000025">
    <property type="protein sequence ID" value="KUG54785.1"/>
    <property type="molecule type" value="Genomic_DNA"/>
</dbReference>
<keyword evidence="1" id="KW-0489">Methyltransferase</keyword>
<sequence>MRLSTVEQLFQRLDEVVAAHERGDRTSRESEHFWEKMLTIPNHPLNTDLPDEPLVDWYQRGLLGDLSGARVLDVGCGNGRNSAWLASKGAMVTGIDIATGLLEVVRPRMPEGVTLVSIDVLREELPDDAFDLVYDSGCFHHLAPHRRITYLEQVMPRIAPVGKYGIVAFAQERQPSPSDTEILVSGDTAGGTSFTLNDLEAIFSSYLELVEARPVAAGIPETFGADFLNAALFTQRTDQ</sequence>